<dbReference type="RefSeq" id="XP_018230681.1">
    <property type="nucleotide sequence ID" value="XM_018372935.1"/>
</dbReference>
<evidence type="ECO:0008006" key="12">
    <source>
        <dbReference type="Google" id="ProtNLM"/>
    </source>
</evidence>
<evidence type="ECO:0000256" key="6">
    <source>
        <dbReference type="ARBA" id="ARBA00023010"/>
    </source>
</evidence>
<dbReference type="GeneID" id="28939190"/>
<dbReference type="VEuPathDB" id="FungiDB:T551_00671"/>
<dbReference type="Pfam" id="PF08801">
    <property type="entry name" value="Nucleoporin_N"/>
    <property type="match status" value="1"/>
</dbReference>
<dbReference type="GO" id="GO:0031080">
    <property type="term" value="C:nuclear pore outer ring"/>
    <property type="evidence" value="ECO:0007669"/>
    <property type="project" value="TreeGrafter"/>
</dbReference>
<evidence type="ECO:0000256" key="1">
    <source>
        <dbReference type="ARBA" id="ARBA00004259"/>
    </source>
</evidence>
<gene>
    <name evidence="10" type="ORF">T551_00671</name>
</gene>
<dbReference type="GO" id="GO:0016973">
    <property type="term" value="P:poly(A)+ mRNA export from nucleus"/>
    <property type="evidence" value="ECO:0007669"/>
    <property type="project" value="TreeGrafter"/>
</dbReference>
<dbReference type="InterPro" id="IPR037624">
    <property type="entry name" value="Nup133-like"/>
</dbReference>
<name>A0A0W4ZUD8_PNEJ7</name>
<dbReference type="Pfam" id="PF03177">
    <property type="entry name" value="Nucleoporin_C"/>
    <property type="match status" value="1"/>
</dbReference>
<reference evidence="11" key="1">
    <citation type="journal article" date="2016" name="Nat. Commun.">
        <title>Genome analysis of three Pneumocystis species reveals adaptation mechanisms to life exclusively in mammalian hosts.</title>
        <authorList>
            <person name="Ma L."/>
            <person name="Chen Z."/>
            <person name="Huang D.W."/>
            <person name="Kutty G."/>
            <person name="Ishihara M."/>
            <person name="Wang H."/>
            <person name="Abouelleil A."/>
            <person name="Bishop L."/>
            <person name="Davey E."/>
            <person name="Deng R."/>
            <person name="Deng X."/>
            <person name="Fan L."/>
            <person name="Fantoni G."/>
            <person name="Fitzgerald M."/>
            <person name="Gogineni E."/>
            <person name="Goldberg J.M."/>
            <person name="Handley G."/>
            <person name="Hu X."/>
            <person name="Huber C."/>
            <person name="Jiao X."/>
            <person name="Jones K."/>
            <person name="Levin J.Z."/>
            <person name="Liu Y."/>
            <person name="Macdonald P."/>
            <person name="Melnikov A."/>
            <person name="Raley C."/>
            <person name="Sassi M."/>
            <person name="Sherman B.T."/>
            <person name="Song X."/>
            <person name="Sykes S."/>
            <person name="Tran B."/>
            <person name="Walsh L."/>
            <person name="Xia Y."/>
            <person name="Yang J."/>
            <person name="Young S."/>
            <person name="Zeng Q."/>
            <person name="Zheng X."/>
            <person name="Stephens R."/>
            <person name="Nusbaum C."/>
            <person name="Birren B.W."/>
            <person name="Azadi P."/>
            <person name="Lempicki R.A."/>
            <person name="Cuomo C.A."/>
            <person name="Kovacs J.A."/>
        </authorList>
    </citation>
    <scope>NUCLEOTIDE SEQUENCE [LARGE SCALE GENOMIC DNA]</scope>
    <source>
        <strain evidence="11">RU7</strain>
    </source>
</reference>
<comment type="caution">
    <text evidence="10">The sequence shown here is derived from an EMBL/GenBank/DDBJ whole genome shotgun (WGS) entry which is preliminary data.</text>
</comment>
<evidence type="ECO:0000256" key="5">
    <source>
        <dbReference type="ARBA" id="ARBA00022927"/>
    </source>
</evidence>
<dbReference type="AlphaFoldDB" id="A0A0W4ZUD8"/>
<protein>
    <recommendedName>
        <fullName evidence="12">Nucleoporin Nup133/Nup155-like C-terminal domain-containing protein</fullName>
    </recommendedName>
</protein>
<comment type="subcellular location">
    <subcellularLocation>
        <location evidence="1">Nucleus envelope</location>
    </subcellularLocation>
</comment>
<dbReference type="SUPFAM" id="SSF117289">
    <property type="entry name" value="Nucleoporin domain"/>
    <property type="match status" value="1"/>
</dbReference>
<evidence type="ECO:0000256" key="2">
    <source>
        <dbReference type="ARBA" id="ARBA00005569"/>
    </source>
</evidence>
<keyword evidence="5" id="KW-0653">Protein transport</keyword>
<evidence type="ECO:0000259" key="8">
    <source>
        <dbReference type="Pfam" id="PF03177"/>
    </source>
</evidence>
<dbReference type="Gene3D" id="1.20.58.1380">
    <property type="match status" value="1"/>
</dbReference>
<dbReference type="OrthoDB" id="103454at2759"/>
<dbReference type="GO" id="GO:0017056">
    <property type="term" value="F:structural constituent of nuclear pore"/>
    <property type="evidence" value="ECO:0007669"/>
    <property type="project" value="InterPro"/>
</dbReference>
<dbReference type="Proteomes" id="UP000053447">
    <property type="component" value="Unassembled WGS sequence"/>
</dbReference>
<dbReference type="GO" id="GO:0000972">
    <property type="term" value="P:transcription-dependent tethering of RNA polymerase II gene DNA at nuclear periphery"/>
    <property type="evidence" value="ECO:0007669"/>
    <property type="project" value="TreeGrafter"/>
</dbReference>
<dbReference type="Gene3D" id="2.130.10.10">
    <property type="entry name" value="YVTN repeat-like/Quinoprotein amine dehydrogenase"/>
    <property type="match status" value="1"/>
</dbReference>
<dbReference type="STRING" id="1408657.A0A0W4ZUD8"/>
<organism evidence="10 11">
    <name type="scientific">Pneumocystis jirovecii (strain RU7)</name>
    <name type="common">Human pneumocystis pneumonia agent</name>
    <dbReference type="NCBI Taxonomy" id="1408657"/>
    <lineage>
        <taxon>Eukaryota</taxon>
        <taxon>Fungi</taxon>
        <taxon>Dikarya</taxon>
        <taxon>Ascomycota</taxon>
        <taxon>Taphrinomycotina</taxon>
        <taxon>Pneumocystomycetes</taxon>
        <taxon>Pneumocystaceae</taxon>
        <taxon>Pneumocystis</taxon>
    </lineage>
</organism>
<keyword evidence="4" id="KW-0509">mRNA transport</keyword>
<keyword evidence="6" id="KW-0811">Translocation</keyword>
<dbReference type="PANTHER" id="PTHR13405:SF11">
    <property type="entry name" value="NUCLEAR PORE COMPLEX PROTEIN NUP133"/>
    <property type="match status" value="1"/>
</dbReference>
<feature type="domain" description="Nucleoporin Nup133/Nup155-like C-terminal" evidence="8">
    <location>
        <begin position="591"/>
        <end position="1206"/>
    </location>
</feature>
<evidence type="ECO:0000259" key="9">
    <source>
        <dbReference type="Pfam" id="PF08801"/>
    </source>
</evidence>
<accession>A0A0W4ZUD8</accession>
<keyword evidence="11" id="KW-1185">Reference proteome</keyword>
<evidence type="ECO:0000256" key="7">
    <source>
        <dbReference type="ARBA" id="ARBA00023242"/>
    </source>
</evidence>
<feature type="domain" description="Nucleoporin Nup133/Nup155-like N-terminal" evidence="9">
    <location>
        <begin position="67"/>
        <end position="484"/>
    </location>
</feature>
<dbReference type="eggNOG" id="KOG4121">
    <property type="taxonomic scope" value="Eukaryota"/>
</dbReference>
<proteinExistence type="inferred from homology"/>
<evidence type="ECO:0000313" key="11">
    <source>
        <dbReference type="Proteomes" id="UP000053447"/>
    </source>
</evidence>
<dbReference type="EMBL" id="LFWA01000003">
    <property type="protein sequence ID" value="KTW31989.1"/>
    <property type="molecule type" value="Genomic_DNA"/>
</dbReference>
<dbReference type="InterPro" id="IPR007187">
    <property type="entry name" value="Nucleoporin_Nup133/Nup155_C"/>
</dbReference>
<comment type="similarity">
    <text evidence="2">Belongs to the nucleoporin Nup133 family.</text>
</comment>
<sequence length="1236" mass="140975">MFSEKQVLHRRMPSSARQHFSGEIHVRSVQDPLYWLRNDLMGEMPLEKMKLTVSPLPVADYGVIEWTKNEFYCISRLVGSIEKIVKKEVMVTGSFDAKTGYALILTHSAAYVFSYLHAGPDNHPVTLAFPLPPDVGKDGRTNKEILPLGVLVAPCAGCDEPGLVIVMPISGRIAYWESIGGAIAEGLMHRKSIESRIPLVSGEICVYLCNAEPANFVLATSSGKLLHLSLVDSSARLHIGLLNMASSSGIGGLFSSLTGVLWSATTRRDICSINAGELKGMGTRDVIVCTKRGTISKWEVMRSGYAKLILEKNLWNSMVEISESTLNISSSLFEKSLQVYDMMPIPNSTSLVLILASFSKSLGTINYVLFISDLKSDMLKVTSVYLLKYHEIYSDLLFRARIFIPKPGDMTIIVFSEALYFISTPTNTSFDCESLFEDIVTFNPEHHVQVLAAGCEDSLIDPSSKKIIRNPSVVIATKNAGILRCETFKISKHKDLISRKNRRKLDQAVFYGFLEGNPLNFSWTNEYDIENIQTVAISLSNDILTSVSKYQSSLLVSLENDLLLKSLNLSRLSEYLLSNFNSISAETRWKLCWCSEKCESAQNLWSTINTRLTKVENSIINSIIKSLVTKESGENVIRWWFQKGLQNIASIVSKAHKCCVDAISLVEKDGLKVLKILVEANEIILAILLSAQKFRKKRAEFLKLGGPLNCNDDTLLPWTSHPDILLTLSNQYNLTNAIMLEFKRDNLQIDDKILNTLNSIDSIKINLKETLVTQLIDLAELICCSFEERILWTKFIEADSVDNEKKYIEEKYLSSRGDWIKFLVEIDKLDKSFEIAEKYCDFRTLVELCYETDDKNADYNWNDQIIRRINWYLYTFKEKFAGVLYRYFIEKGYLQNLLEDFSDYHHYLSEFFSLRNYGKISWMHQIGTNKFKDAGNILYNIAKNDEKYVFNKRVELSISKLCFLADMKSYNTQQVDYLPIIDIEHQLETIQIQNSLLDEIKSFIENAIDINAAVELAVEKIGHSLKKRPATKAIFKRALKDLILEKIMNPEDLIDLLTLKDKKSNTEEISSNEYYLALKVLNSSQLPLNQYQYVEKTIWRRIFIANDWTKILDTRNKGDASVEADTKYTALYETIYLCTVSKLFENSNIYPIPPKNAYFDPKTDHLHARFSKNTHDSEINAFSNELLKENELLDKYEVKAALESWFIAIMEALKVHRFPEDISFQELQSQSDNMDC</sequence>
<dbReference type="GO" id="GO:0006606">
    <property type="term" value="P:protein import into nucleus"/>
    <property type="evidence" value="ECO:0007669"/>
    <property type="project" value="TreeGrafter"/>
</dbReference>
<evidence type="ECO:0000256" key="4">
    <source>
        <dbReference type="ARBA" id="ARBA00022816"/>
    </source>
</evidence>
<keyword evidence="7" id="KW-0539">Nucleus</keyword>
<dbReference type="InterPro" id="IPR014908">
    <property type="entry name" value="Nucleoporin_Nup133/Nup155_N"/>
</dbReference>
<evidence type="ECO:0000256" key="3">
    <source>
        <dbReference type="ARBA" id="ARBA00022448"/>
    </source>
</evidence>
<evidence type="ECO:0000313" key="10">
    <source>
        <dbReference type="EMBL" id="KTW31989.1"/>
    </source>
</evidence>
<keyword evidence="3" id="KW-0813">Transport</keyword>
<dbReference type="InterPro" id="IPR015943">
    <property type="entry name" value="WD40/YVTN_repeat-like_dom_sf"/>
</dbReference>
<dbReference type="PANTHER" id="PTHR13405">
    <property type="entry name" value="NUCLEAR PORE COMPLEX PROTEIN NUP133"/>
    <property type="match status" value="1"/>
</dbReference>